<dbReference type="Proteomes" id="UP000030758">
    <property type="component" value="Unassembled WGS sequence"/>
</dbReference>
<dbReference type="EMBL" id="KL367625">
    <property type="protein sequence ID" value="KFD61392.1"/>
    <property type="molecule type" value="Genomic_DNA"/>
</dbReference>
<dbReference type="PANTHER" id="PTHR21301">
    <property type="entry name" value="REVERSE TRANSCRIPTASE"/>
    <property type="match status" value="1"/>
</dbReference>
<evidence type="ECO:0000313" key="3">
    <source>
        <dbReference type="Proteomes" id="UP000030764"/>
    </source>
</evidence>
<dbReference type="EMBL" id="KL363329">
    <property type="protein sequence ID" value="KFD47373.1"/>
    <property type="molecule type" value="Genomic_DNA"/>
</dbReference>
<accession>A0A085MVZ6</accession>
<evidence type="ECO:0008006" key="4">
    <source>
        <dbReference type="Google" id="ProtNLM"/>
    </source>
</evidence>
<keyword evidence="3" id="KW-1185">Reference proteome</keyword>
<evidence type="ECO:0000313" key="2">
    <source>
        <dbReference type="EMBL" id="KFD61392.1"/>
    </source>
</evidence>
<dbReference type="Proteomes" id="UP000030764">
    <property type="component" value="Unassembled WGS sequence"/>
</dbReference>
<protein>
    <recommendedName>
        <fullName evidence="4">Reverse transcriptase domain-containing protein</fullName>
    </recommendedName>
</protein>
<proteinExistence type="predicted"/>
<dbReference type="PANTHER" id="PTHR21301:SF10">
    <property type="entry name" value="REVERSE TRANSCRIPTASE DOMAIN-CONTAINING PROTEIN"/>
    <property type="match status" value="1"/>
</dbReference>
<gene>
    <name evidence="1" type="ORF">M513_11736</name>
    <name evidence="2" type="ORF">M514_11736</name>
</gene>
<evidence type="ECO:0000313" key="1">
    <source>
        <dbReference type="EMBL" id="KFD47373.1"/>
    </source>
</evidence>
<reference evidence="2 3" key="1">
    <citation type="journal article" date="2014" name="Nat. Genet.">
        <title>Genome and transcriptome of the porcine whipworm Trichuris suis.</title>
        <authorList>
            <person name="Jex A.R."/>
            <person name="Nejsum P."/>
            <person name="Schwarz E.M."/>
            <person name="Hu L."/>
            <person name="Young N.D."/>
            <person name="Hall R.S."/>
            <person name="Korhonen P.K."/>
            <person name="Liao S."/>
            <person name="Thamsborg S."/>
            <person name="Xia J."/>
            <person name="Xu P."/>
            <person name="Wang S."/>
            <person name="Scheerlinck J.P."/>
            <person name="Hofmann A."/>
            <person name="Sternberg P.W."/>
            <person name="Wang J."/>
            <person name="Gasser R.B."/>
        </authorList>
    </citation>
    <scope>NUCLEOTIDE SEQUENCE [LARGE SCALE GENOMIC DNA]</scope>
    <source>
        <strain evidence="2">DCEP-RM93F</strain>
        <strain evidence="1">DCEP-RM93M</strain>
    </source>
</reference>
<sequence>MYEPLTADPTDTSRKNLRSLLISYSTETKDPVLTQLAAHLKFASNYKSPELYGLPKLHKPGIPLRPIVSTVGSTTSELSRYLKKIIQPLTGKEPSFVKNSTTLVDEIRNWPLSPDEILVSYDVKELFPSIPISHTLKTLYELLNKDKTLANRTKLNPFHITKLVSFCMQEGNYFLFDNIFTSSLREP</sequence>
<organism evidence="2">
    <name type="scientific">Trichuris suis</name>
    <name type="common">pig whipworm</name>
    <dbReference type="NCBI Taxonomy" id="68888"/>
    <lineage>
        <taxon>Eukaryota</taxon>
        <taxon>Metazoa</taxon>
        <taxon>Ecdysozoa</taxon>
        <taxon>Nematoda</taxon>
        <taxon>Enoplea</taxon>
        <taxon>Dorylaimia</taxon>
        <taxon>Trichinellida</taxon>
        <taxon>Trichuridae</taxon>
        <taxon>Trichuris</taxon>
    </lineage>
</organism>
<dbReference type="AlphaFoldDB" id="A0A085MVZ6"/>
<name>A0A085MVZ6_9BILA</name>